<keyword evidence="3" id="KW-0249">Electron transport</keyword>
<evidence type="ECO:0000256" key="3">
    <source>
        <dbReference type="ARBA" id="ARBA00022982"/>
    </source>
</evidence>
<keyword evidence="2" id="KW-0479">Metal-binding</keyword>
<accession>A0A0X3AS42</accession>
<evidence type="ECO:0000256" key="1">
    <source>
        <dbReference type="ARBA" id="ARBA00022448"/>
    </source>
</evidence>
<evidence type="ECO:0000256" key="2">
    <source>
        <dbReference type="ARBA" id="ARBA00022723"/>
    </source>
</evidence>
<dbReference type="Gene3D" id="2.60.40.420">
    <property type="entry name" value="Cupredoxins - blue copper proteins"/>
    <property type="match status" value="1"/>
</dbReference>
<gene>
    <name evidence="6" type="ORF">Ga0061079_10988</name>
</gene>
<evidence type="ECO:0000313" key="6">
    <source>
        <dbReference type="EMBL" id="CVK16698.1"/>
    </source>
</evidence>
<dbReference type="Pfam" id="PF00127">
    <property type="entry name" value="Copper-bind"/>
    <property type="match status" value="1"/>
</dbReference>
<organism evidence="6 7">
    <name type="scientific">Apibacter mensalis</name>
    <dbReference type="NCBI Taxonomy" id="1586267"/>
    <lineage>
        <taxon>Bacteria</taxon>
        <taxon>Pseudomonadati</taxon>
        <taxon>Bacteroidota</taxon>
        <taxon>Flavobacteriia</taxon>
        <taxon>Flavobacteriales</taxon>
        <taxon>Weeksellaceae</taxon>
        <taxon>Apibacter</taxon>
    </lineage>
</organism>
<proteinExistence type="predicted"/>
<protein>
    <submittedName>
        <fullName evidence="6">Azurin</fullName>
    </submittedName>
</protein>
<dbReference type="Proteomes" id="UP000182761">
    <property type="component" value="Unassembled WGS sequence"/>
</dbReference>
<reference evidence="6 7" key="1">
    <citation type="submission" date="2016-01" db="EMBL/GenBank/DDBJ databases">
        <authorList>
            <person name="McClelland M."/>
            <person name="Jain A."/>
            <person name="Saraogi P."/>
            <person name="Mendelson R."/>
            <person name="Westerman R."/>
            <person name="SanMiguel P."/>
            <person name="Csonka L."/>
        </authorList>
    </citation>
    <scope>NUCLEOTIDE SEQUENCE [LARGE SCALE GENOMIC DNA]</scope>
    <source>
        <strain evidence="6 7">R-53146</strain>
    </source>
</reference>
<dbReference type="EMBL" id="FCOR01000009">
    <property type="protein sequence ID" value="CVK16698.1"/>
    <property type="molecule type" value="Genomic_DNA"/>
</dbReference>
<dbReference type="RefSeq" id="WP_055425885.1">
    <property type="nucleotide sequence ID" value="NZ_FCOR01000009.1"/>
</dbReference>
<evidence type="ECO:0000313" key="7">
    <source>
        <dbReference type="Proteomes" id="UP000182761"/>
    </source>
</evidence>
<sequence>MEEIANLPENTFIIEADDAMQFNIHELKAKAGKLITLTLKHVGKASVKDMGHNLVIIKLGTNFNDFVNRAARDVMDHYIPKNDPSIVAHTKLLGGGEQDTITFIINEKGTYDYLCTFPTHSATMKGKLIIE</sequence>
<keyword evidence="7" id="KW-1185">Reference proteome</keyword>
<dbReference type="InterPro" id="IPR028871">
    <property type="entry name" value="BlueCu_1_BS"/>
</dbReference>
<dbReference type="PANTHER" id="PTHR38439">
    <property type="entry name" value="AURACYANIN-B"/>
    <property type="match status" value="1"/>
</dbReference>
<dbReference type="SUPFAM" id="SSF49503">
    <property type="entry name" value="Cupredoxins"/>
    <property type="match status" value="1"/>
</dbReference>
<feature type="domain" description="Blue (type 1) copper" evidence="5">
    <location>
        <begin position="17"/>
        <end position="131"/>
    </location>
</feature>
<keyword evidence="1" id="KW-0813">Transport</keyword>
<name>A0A0X3AS42_9FLAO</name>
<dbReference type="GO" id="GO:0009055">
    <property type="term" value="F:electron transfer activity"/>
    <property type="evidence" value="ECO:0007669"/>
    <property type="project" value="InterPro"/>
</dbReference>
<dbReference type="AlphaFoldDB" id="A0A0X3AS42"/>
<dbReference type="InterPro" id="IPR000923">
    <property type="entry name" value="BlueCu_1"/>
</dbReference>
<dbReference type="OrthoDB" id="9814063at2"/>
<dbReference type="InterPro" id="IPR050845">
    <property type="entry name" value="Cu-binding_ET"/>
</dbReference>
<keyword evidence="4" id="KW-0186">Copper</keyword>
<dbReference type="InterPro" id="IPR008972">
    <property type="entry name" value="Cupredoxin"/>
</dbReference>
<evidence type="ECO:0000256" key="4">
    <source>
        <dbReference type="ARBA" id="ARBA00023008"/>
    </source>
</evidence>
<dbReference type="STRING" id="1586267.GCA_001418685_01561"/>
<dbReference type="GO" id="GO:0005507">
    <property type="term" value="F:copper ion binding"/>
    <property type="evidence" value="ECO:0007669"/>
    <property type="project" value="InterPro"/>
</dbReference>
<dbReference type="PROSITE" id="PS00196">
    <property type="entry name" value="COPPER_BLUE"/>
    <property type="match status" value="1"/>
</dbReference>
<evidence type="ECO:0000259" key="5">
    <source>
        <dbReference type="Pfam" id="PF00127"/>
    </source>
</evidence>
<dbReference type="PANTHER" id="PTHR38439:SF2">
    <property type="entry name" value="OUTER MEMBRANE PROTEIN H.8"/>
    <property type="match status" value="1"/>
</dbReference>